<keyword evidence="1" id="KW-1133">Transmembrane helix</keyword>
<gene>
    <name evidence="2" type="ORF">C7381_10430</name>
</gene>
<dbReference type="Proteomes" id="UP000245793">
    <property type="component" value="Unassembled WGS sequence"/>
</dbReference>
<keyword evidence="3" id="KW-1185">Reference proteome</keyword>
<reference evidence="2 3" key="1">
    <citation type="submission" date="2018-04" db="EMBL/GenBank/DDBJ databases">
        <title>Genomic Encyclopedia of Type Strains, Phase IV (KMG-IV): sequencing the most valuable type-strain genomes for metagenomic binning, comparative biology and taxonomic classification.</title>
        <authorList>
            <person name="Goeker M."/>
        </authorList>
    </citation>
    <scope>NUCLEOTIDE SEQUENCE [LARGE SCALE GENOMIC DNA]</scope>
    <source>
        <strain evidence="2 3">DSM 20705</strain>
    </source>
</reference>
<keyword evidence="1" id="KW-0472">Membrane</keyword>
<keyword evidence="1" id="KW-0812">Transmembrane</keyword>
<evidence type="ECO:0000313" key="3">
    <source>
        <dbReference type="Proteomes" id="UP000245793"/>
    </source>
</evidence>
<comment type="caution">
    <text evidence="2">The sequence shown here is derived from an EMBL/GenBank/DDBJ whole genome shotgun (WGS) entry which is preliminary data.</text>
</comment>
<feature type="transmembrane region" description="Helical" evidence="1">
    <location>
        <begin position="31"/>
        <end position="48"/>
    </location>
</feature>
<organism evidence="2 3">
    <name type="scientific">Ezakiella coagulans</name>
    <dbReference type="NCBI Taxonomy" id="46507"/>
    <lineage>
        <taxon>Bacteria</taxon>
        <taxon>Bacillati</taxon>
        <taxon>Bacillota</taxon>
        <taxon>Tissierellia</taxon>
        <taxon>Ezakiella</taxon>
    </lineage>
</organism>
<sequence>MPIIIKPKVEDYIKVALRGIYTGKSFKRSLWMQRLTLPVIAMLLVLLAKPIVPLNVLIAAVISAVWIYFIPELFKKNIRKKIERAFLAKASTDSSFLQEYKIDKIEGGLEAFRGENRFIVLFDNMSEYNVEDDYIYILSQDKEFDFLIPSHAFKTKEEFEGFKEALDRQIQIAIRK</sequence>
<dbReference type="RefSeq" id="WP_116479978.1">
    <property type="nucleotide sequence ID" value="NZ_QEKV01000004.1"/>
</dbReference>
<feature type="transmembrane region" description="Helical" evidence="1">
    <location>
        <begin position="54"/>
        <end position="74"/>
    </location>
</feature>
<evidence type="ECO:0008006" key="4">
    <source>
        <dbReference type="Google" id="ProtNLM"/>
    </source>
</evidence>
<protein>
    <recommendedName>
        <fullName evidence="4">YcxB-like protein</fullName>
    </recommendedName>
</protein>
<evidence type="ECO:0000256" key="1">
    <source>
        <dbReference type="SAM" id="Phobius"/>
    </source>
</evidence>
<proteinExistence type="predicted"/>
<dbReference type="AlphaFoldDB" id="A0A2U1E4A6"/>
<dbReference type="EMBL" id="QEKV01000004">
    <property type="protein sequence ID" value="PVY94529.1"/>
    <property type="molecule type" value="Genomic_DNA"/>
</dbReference>
<accession>A0A2U1E4A6</accession>
<name>A0A2U1E4A6_9FIRM</name>
<evidence type="ECO:0000313" key="2">
    <source>
        <dbReference type="EMBL" id="PVY94529.1"/>
    </source>
</evidence>